<keyword evidence="2 5" id="KW-0812">Transmembrane</keyword>
<evidence type="ECO:0000256" key="2">
    <source>
        <dbReference type="ARBA" id="ARBA00022692"/>
    </source>
</evidence>
<evidence type="ECO:0008006" key="8">
    <source>
        <dbReference type="Google" id="ProtNLM"/>
    </source>
</evidence>
<feature type="transmembrane region" description="Helical" evidence="5">
    <location>
        <begin position="30"/>
        <end position="50"/>
    </location>
</feature>
<dbReference type="Gene3D" id="1.20.120.1630">
    <property type="match status" value="1"/>
</dbReference>
<evidence type="ECO:0000256" key="5">
    <source>
        <dbReference type="SAM" id="Phobius"/>
    </source>
</evidence>
<keyword evidence="7" id="KW-1185">Reference proteome</keyword>
<sequence>MERGRRHMSKRELVSLERSNISGVESVRKMILLIAVFAGAVILAVSESAYPSDSAAHDAFGWLGLSLIIACILGRTWSSLYVAGRKTVELVTDGPYSIMRNPLYFFSILGTAGIGALGRSIMLTLVGACVGSLVFWMVTQQEERRLLERHGQPYAEYLRLVPRFLPNLRLWRDTETLTIRQSRVLMTFADALLFLMAVPLIAACRSLQLEGLLPVLVSLP</sequence>
<dbReference type="Pfam" id="PF04191">
    <property type="entry name" value="PEMT"/>
    <property type="match status" value="1"/>
</dbReference>
<evidence type="ECO:0000313" key="7">
    <source>
        <dbReference type="Proteomes" id="UP000194137"/>
    </source>
</evidence>
<evidence type="ECO:0000313" key="6">
    <source>
        <dbReference type="EMBL" id="ARP97867.1"/>
    </source>
</evidence>
<dbReference type="PANTHER" id="PTHR43847">
    <property type="entry name" value="BLL3993 PROTEIN"/>
    <property type="match status" value="1"/>
</dbReference>
<organism evidence="6 7">
    <name type="scientific">Pseudorhodoplanes sinuspersici</name>
    <dbReference type="NCBI Taxonomy" id="1235591"/>
    <lineage>
        <taxon>Bacteria</taxon>
        <taxon>Pseudomonadati</taxon>
        <taxon>Pseudomonadota</taxon>
        <taxon>Alphaproteobacteria</taxon>
        <taxon>Hyphomicrobiales</taxon>
        <taxon>Pseudorhodoplanes</taxon>
    </lineage>
</organism>
<feature type="transmembrane region" description="Helical" evidence="5">
    <location>
        <begin position="184"/>
        <end position="204"/>
    </location>
</feature>
<proteinExistence type="predicted"/>
<feature type="transmembrane region" description="Helical" evidence="5">
    <location>
        <begin position="103"/>
        <end position="136"/>
    </location>
</feature>
<accession>A0A1W6ZKV5</accession>
<name>A0A1W6ZKV5_9HYPH</name>
<dbReference type="EMBL" id="CP021112">
    <property type="protein sequence ID" value="ARP97867.1"/>
    <property type="molecule type" value="Genomic_DNA"/>
</dbReference>
<keyword evidence="3 5" id="KW-1133">Transmembrane helix</keyword>
<dbReference type="Proteomes" id="UP000194137">
    <property type="component" value="Chromosome"/>
</dbReference>
<reference evidence="6 7" key="1">
    <citation type="submission" date="2017-05" db="EMBL/GenBank/DDBJ databases">
        <title>Full genome sequence of Pseudorhodoplanes sinuspersici.</title>
        <authorList>
            <person name="Dastgheib S.M.M."/>
            <person name="Shavandi M."/>
            <person name="Tirandaz H."/>
        </authorList>
    </citation>
    <scope>NUCLEOTIDE SEQUENCE [LARGE SCALE GENOMIC DNA]</scope>
    <source>
        <strain evidence="6 7">RIPI110</strain>
    </source>
</reference>
<evidence type="ECO:0000256" key="3">
    <source>
        <dbReference type="ARBA" id="ARBA00022989"/>
    </source>
</evidence>
<gene>
    <name evidence="6" type="ORF">CAK95_01300</name>
</gene>
<evidence type="ECO:0000256" key="1">
    <source>
        <dbReference type="ARBA" id="ARBA00004127"/>
    </source>
</evidence>
<dbReference type="PANTHER" id="PTHR43847:SF1">
    <property type="entry name" value="BLL3993 PROTEIN"/>
    <property type="match status" value="1"/>
</dbReference>
<dbReference type="InterPro" id="IPR052527">
    <property type="entry name" value="Metal_cation-efflux_comp"/>
</dbReference>
<dbReference type="GO" id="GO:0012505">
    <property type="term" value="C:endomembrane system"/>
    <property type="evidence" value="ECO:0007669"/>
    <property type="project" value="UniProtKB-SubCell"/>
</dbReference>
<evidence type="ECO:0000256" key="4">
    <source>
        <dbReference type="ARBA" id="ARBA00023136"/>
    </source>
</evidence>
<protein>
    <recommendedName>
        <fullName evidence="8">Isoprenylcysteine carboxylmethyltransferase family protein</fullName>
    </recommendedName>
</protein>
<keyword evidence="4 5" id="KW-0472">Membrane</keyword>
<dbReference type="KEGG" id="psin:CAK95_01300"/>
<dbReference type="STRING" id="1235591.CAK95_01300"/>
<dbReference type="InterPro" id="IPR007318">
    <property type="entry name" value="Phopholipid_MeTrfase"/>
</dbReference>
<comment type="subcellular location">
    <subcellularLocation>
        <location evidence="1">Endomembrane system</location>
        <topology evidence="1">Multi-pass membrane protein</topology>
    </subcellularLocation>
</comment>
<dbReference type="AlphaFoldDB" id="A0A1W6ZKV5"/>
<feature type="transmembrane region" description="Helical" evidence="5">
    <location>
        <begin position="62"/>
        <end position="83"/>
    </location>
</feature>